<gene>
    <name evidence="2" type="ORF">ACFQSB_01430</name>
</gene>
<reference evidence="3" key="1">
    <citation type="journal article" date="2019" name="Int. J. Syst. Evol. Microbiol.">
        <title>The Global Catalogue of Microorganisms (GCM) 10K type strain sequencing project: providing services to taxonomists for standard genome sequencing and annotation.</title>
        <authorList>
            <consortium name="The Broad Institute Genomics Platform"/>
            <consortium name="The Broad Institute Genome Sequencing Center for Infectious Disease"/>
            <person name="Wu L."/>
            <person name="Ma J."/>
        </authorList>
    </citation>
    <scope>NUCLEOTIDE SEQUENCE [LARGE SCALE GENOMIC DNA]</scope>
    <source>
        <strain evidence="3">CECT 7649</strain>
    </source>
</reference>
<dbReference type="InterPro" id="IPR013766">
    <property type="entry name" value="Thioredoxin_domain"/>
</dbReference>
<feature type="domain" description="Thioredoxin" evidence="1">
    <location>
        <begin position="8"/>
        <end position="138"/>
    </location>
</feature>
<keyword evidence="3" id="KW-1185">Reference proteome</keyword>
<evidence type="ECO:0000313" key="2">
    <source>
        <dbReference type="EMBL" id="MFC7380846.1"/>
    </source>
</evidence>
<sequence>MGPAGRLPAPGSPIGDFTAGTVHHEPVSRAMLDAGAVVGFFSPGCEPCRAALPGFLAHAGALRGGRDRVLAVVAGAEESDPMVLALAEVTRVVVEDHEGPVASAFGVRAFPTFCLVGPEASIAAARFDLSALTAPITV</sequence>
<dbReference type="Pfam" id="PF00578">
    <property type="entry name" value="AhpC-TSA"/>
    <property type="match status" value="1"/>
</dbReference>
<comment type="caution">
    <text evidence="2">The sequence shown here is derived from an EMBL/GenBank/DDBJ whole genome shotgun (WGS) entry which is preliminary data.</text>
</comment>
<accession>A0ABW2NTU3</accession>
<evidence type="ECO:0000259" key="1">
    <source>
        <dbReference type="PROSITE" id="PS51352"/>
    </source>
</evidence>
<organism evidence="2 3">
    <name type="scientific">Sphaerisporangium rhizosphaerae</name>
    <dbReference type="NCBI Taxonomy" id="2269375"/>
    <lineage>
        <taxon>Bacteria</taxon>
        <taxon>Bacillati</taxon>
        <taxon>Actinomycetota</taxon>
        <taxon>Actinomycetes</taxon>
        <taxon>Streptosporangiales</taxon>
        <taxon>Streptosporangiaceae</taxon>
        <taxon>Sphaerisporangium</taxon>
    </lineage>
</organism>
<proteinExistence type="predicted"/>
<dbReference type="Proteomes" id="UP001596496">
    <property type="component" value="Unassembled WGS sequence"/>
</dbReference>
<dbReference type="SUPFAM" id="SSF52833">
    <property type="entry name" value="Thioredoxin-like"/>
    <property type="match status" value="1"/>
</dbReference>
<dbReference type="EMBL" id="JBHTCG010000001">
    <property type="protein sequence ID" value="MFC7380846.1"/>
    <property type="molecule type" value="Genomic_DNA"/>
</dbReference>
<dbReference type="CDD" id="cd02966">
    <property type="entry name" value="TlpA_like_family"/>
    <property type="match status" value="1"/>
</dbReference>
<protein>
    <submittedName>
        <fullName evidence="2">TlpA disulfide reductase family protein</fullName>
    </submittedName>
</protein>
<evidence type="ECO:0000313" key="3">
    <source>
        <dbReference type="Proteomes" id="UP001596496"/>
    </source>
</evidence>
<name>A0ABW2NTU3_9ACTN</name>
<dbReference type="PROSITE" id="PS51352">
    <property type="entry name" value="THIOREDOXIN_2"/>
    <property type="match status" value="1"/>
</dbReference>
<dbReference type="InterPro" id="IPR000866">
    <property type="entry name" value="AhpC/TSA"/>
</dbReference>
<dbReference type="InterPro" id="IPR036249">
    <property type="entry name" value="Thioredoxin-like_sf"/>
</dbReference>
<dbReference type="Gene3D" id="3.40.30.10">
    <property type="entry name" value="Glutaredoxin"/>
    <property type="match status" value="1"/>
</dbReference>